<evidence type="ECO:0000256" key="1">
    <source>
        <dbReference type="ARBA" id="ARBA00006545"/>
    </source>
</evidence>
<reference evidence="9 10" key="1">
    <citation type="submission" date="2024-01" db="EMBL/GenBank/DDBJ databases">
        <title>The genome of the rayed Mediterranean limpet Patella caerulea (Linnaeus, 1758).</title>
        <authorList>
            <person name="Anh-Thu Weber A."/>
            <person name="Halstead-Nussloch G."/>
        </authorList>
    </citation>
    <scope>NUCLEOTIDE SEQUENCE [LARGE SCALE GENOMIC DNA]</scope>
    <source>
        <strain evidence="9">AATW-2023a</strain>
        <tissue evidence="9">Whole specimen</tissue>
    </source>
</reference>
<feature type="domain" description="Vacuolar protein sorting-associated protein 13 VPS13 adaptor binding" evidence="8">
    <location>
        <begin position="1954"/>
        <end position="2462"/>
    </location>
</feature>
<dbReference type="EMBL" id="JAZGQO010000009">
    <property type="protein sequence ID" value="KAK6178553.1"/>
    <property type="molecule type" value="Genomic_DNA"/>
</dbReference>
<dbReference type="Pfam" id="PF25033">
    <property type="entry name" value="VPS13_M"/>
    <property type="match status" value="1"/>
</dbReference>
<dbReference type="GO" id="GO:0045053">
    <property type="term" value="P:protein retention in Golgi apparatus"/>
    <property type="evidence" value="ECO:0007669"/>
    <property type="project" value="TreeGrafter"/>
</dbReference>
<dbReference type="Pfam" id="PF25036">
    <property type="entry name" value="VPS13_VAB"/>
    <property type="match status" value="1"/>
</dbReference>
<dbReference type="GO" id="GO:0006623">
    <property type="term" value="P:protein targeting to vacuole"/>
    <property type="evidence" value="ECO:0007669"/>
    <property type="project" value="TreeGrafter"/>
</dbReference>
<feature type="compositionally biased region" description="Basic and acidic residues" evidence="5">
    <location>
        <begin position="1001"/>
        <end position="1018"/>
    </location>
</feature>
<evidence type="ECO:0000256" key="5">
    <source>
        <dbReference type="SAM" id="MobiDB-lite"/>
    </source>
</evidence>
<evidence type="ECO:0000256" key="3">
    <source>
        <dbReference type="ARBA" id="ARBA00023055"/>
    </source>
</evidence>
<keyword evidence="10" id="KW-1185">Reference proteome</keyword>
<feature type="region of interest" description="Disordered" evidence="5">
    <location>
        <begin position="1519"/>
        <end position="1540"/>
    </location>
</feature>
<gene>
    <name evidence="9" type="ORF">SNE40_013319</name>
</gene>
<keyword evidence="4" id="KW-0175">Coiled coil</keyword>
<dbReference type="PANTHER" id="PTHR16166">
    <property type="entry name" value="VACUOLAR PROTEIN SORTING-ASSOCIATED PROTEIN VPS13"/>
    <property type="match status" value="1"/>
</dbReference>
<accession>A0AAN8JR65</accession>
<keyword evidence="3" id="KW-0445">Lipid transport</keyword>
<feature type="coiled-coil region" evidence="4">
    <location>
        <begin position="1157"/>
        <end position="1184"/>
    </location>
</feature>
<dbReference type="Pfam" id="PF12624">
    <property type="entry name" value="VPS13_N"/>
    <property type="match status" value="1"/>
</dbReference>
<keyword evidence="2" id="KW-0813">Transport</keyword>
<evidence type="ECO:0000259" key="7">
    <source>
        <dbReference type="Pfam" id="PF25033"/>
    </source>
</evidence>
<dbReference type="InterPro" id="IPR026854">
    <property type="entry name" value="VPS13_N"/>
</dbReference>
<feature type="domain" description="VPS13-like middle region" evidence="7">
    <location>
        <begin position="1047"/>
        <end position="1879"/>
    </location>
</feature>
<dbReference type="GO" id="GO:0006869">
    <property type="term" value="P:lipid transport"/>
    <property type="evidence" value="ECO:0007669"/>
    <property type="project" value="UniProtKB-KW"/>
</dbReference>
<evidence type="ECO:0000256" key="4">
    <source>
        <dbReference type="SAM" id="Coils"/>
    </source>
</evidence>
<dbReference type="InterPro" id="IPR009543">
    <property type="entry name" value="VPS13_VAB"/>
</dbReference>
<feature type="region of interest" description="Disordered" evidence="5">
    <location>
        <begin position="1706"/>
        <end position="1727"/>
    </location>
</feature>
<protein>
    <submittedName>
        <fullName evidence="9">Uncharacterized protein</fullName>
    </submittedName>
</protein>
<sequence>MVFESLVVDLINRFLGDYVENLDSSQLKLGIWGGDAVLQNLDVKESALNDLDLPVRIKAGHIGKLTLKIPWKNLYTAPVIAEIDGIYALAVPNASIRYNAEKEEKAKQDAKQKKLTQIEEAKKIEAEKDKPNDPKQDSFAEKLATQVIKNIQVRVSNIHVRYEDNLTNPKHPFAVGFMLQDLLFQTTNDKWEPTVIKDAVTMIYKLMKLDNLAMYWNSCDKMFQNMPKEDILPALKATFADEDSKKNLQYLIKPISSVAHLKLNTKPEQSKFSIPKLFLTVVFDDVAISLSKLQYNDVLETLESLERMALLGIYRKYKPDVPFKGNIKRWWHYAYESVLEETVRRRRKMWSWNNIIKHRKMMKSYRDTYIKKIDNKKVSSSEQKILDEGEKYLDIFSITIMRQQAEVEASKLGAKRKEEKSSGWLGGWFGGGKKDKSNSDKNKTEIKDQFFEMYTPEEKAKLYGAIGYSENEADPTYPKEFVAVRLVTKLSKLSVALQDTTKEDPMIMKLILKEVFSSVGQRPAASAISVEAKIDRLSVSGTTQNKIKPKLVLSQTQELDQNFSLLAVNFETNPLDGDCDTRIKLKSRPLEITYDAVTINQLASFFKPPESVFLKQLSNAAMAKFDEIKEQSTAGLQHAIEQRKYTEISVDVMSSYVMVPEGGFMKEGVKSIVLDLGNLKVSTEKNQSVDLKGKVDSFENLMNKAYDKFNIRLDTIQLLFVQPGENWKNARKDKESSMHLLRPVSIIIDLHKCMFDKDPRMAKMKVFGLLPNIKLDISDYRLQQLIALADSIPLPESAPEQPEEEDIFQGPSILPSVTVDAPSSTIINKALSDDNKNKKQAIQRTTSQEFVNATDMELKFEIKEIEVNIHEQIDNKEVPLMKVAVKSIGTMVKMRTFDMAVEAYLGGIFIQHQKFKALKSGPVINLVNTNVESENAKNLLTVHYLKANKAGPEFTTTYKNTEQSISVTFAALEMLLHQGAILNLLEFAQKLQPPPSAKAVGVEKKKEKNEEKAKDNAPTRRRKEKPVDPNLIDIQVNAKFSRFSVAVCTDDRLLTDIKIKGIDANVSVQKAKTTVGALLREITIFDPSPGSFYPKIMEIEGSEVLKLDVVVFNNGTDGDKYGDMTCMDTQLGVNIGCIKLVFLNRYVADLLKFLDNFQAAKARIQEAGEAVAEYSKEVAATLQEKAPRVGMNIKMKAPLIIVPQKSTSNNLLMMDLGDLTIGNNFNLAGQKSSSGVPAVLDKMKIVLNEVKLSRAYMKEGGEITAECLILEPLTISIDICRNLSAAWYHGHPEVDISGILKSIDVRLSQGDFAMIMMLTNENLTEGQDIGTPQQAQPANEPVKSTETQIQAKKADNLIAAPKINGSSEPQSSEVAYSKMKFHFELKNLSATLYTGDSDMSGGISKRKPEKSLGKFALQGMALCGEMMSDTAMETKIVLKDTILDDLRPAKQKGITRMITRSILVAGGPARDNMIDIDFTQNSTQDKNVNITVCSLKICVCVEFLMTLGDFFTKGLAPAPSSTPVAKDTKEAAVPVKPAEPAPPPVGEMNIIFTIERPEIILLEDQLDPNTNVLVLDTEVFFKMRNTPDVQTMQGAIKNFQIKSCLYNRREGPGTKILPACDINLVSSAPHGRDHHIDINITDIILNISPATIRTMAAISSGFSVQPDTDDKKKQDSVPADLWAVKKLNENKDYWFIQLPDRYKNNKSGVAANTSPLKGPSEREEQVPKVHRKEQMIIKLSSLIIKLEGGVGKRTVPLLIVESYFQGEVKNWSSQLQVESSLGIEVAYYNELLAVWEPLLEPVVKDGKVNRWELGLAVLASNEELPVMNDSFSEDGESSVDVKPPPPPRMTINIKSTDILNITMTKTCLEVLGNLGKAFNDAYNLVDQVVSKDEVLSPYIFKNQTGLDLLLKLDTSFQSPENSENGRVKLASDQQLPTYEKPGSVMSMSPKKSVIKSTQQGVEKKIIFQVEQFGATREVIIKRAEKRLFQINQKSHLGDMWSVVACTDVNVGQKIVSLRSIIQMVNNLDIPVEILYKGDTKLETCGIAHPGETFSVPLKAVYSLSGEIYFKPLGGEYMESEMGFKWKDSETCNIKQICCKNSPGQPSLYFNVSPTIENIYFEAGNEKTAKYYILNLHPTVILHNLLPIAIKYLLEGTSEQQLLDNGQNIPLFNASVNESTLELTLPNYRGREWTGKRILKMDIPELSVWNFETYEGSTKITMDLGLHTKINNGSFDVTLFSPYWMINKTGQTLFYQGSDSDESIEHPPIFDGCILFSFKPKSMFSKKKKINSEKSDDKKAVKVKEMKQSGKAMLRLGETTEWSDKFSLDTVGSSGTVQCKNKAEDRIYEVGVKISLTSAGLTKIVTFTPFYLLLNTADYVLQCAEFNDKVKELKWFNVQPQECLPFWPEQKDMKLKARVADTVVTTGPFFINKAHISLMKLENEYGGIQVECNVSEAAMVTSFKGYKSGFATVNIVNFTSSGTVHYNQNGHPIIHTLDHEQSIIYTWEDILGKQQLIWSCGQVKDMKTDLLKDESGEFFLDDDTKIYWVSFLDGLQRVLLFTEDCLIARLAKEADELERMDQEIVVSIVGMGFSLVNNYSQTEVAFMGITSSGIIWEEKKKKFKGLNVKTTNILEAAYQKYMLALAAGHSPAARLHLDNKIEVDFSDKDNIRMIKPNNRQIKRSFVDGIWIQYKTSVHHLQFHAKLNRLQFDNQLTQATFPTVLSPLPPPKSVAAESVPKPFTEVSMLMRKHEHSNVMQITYFRALIQEMALNVDQGFLNAILELFAADQRVSRETETKLFETDLKKIDSDLLEVVGVSLAEEQKNYYDDLHFSPIKVVTRYTLKDHTEIISNVFLEQPLHSIDSFLHVIT</sequence>
<evidence type="ECO:0000313" key="10">
    <source>
        <dbReference type="Proteomes" id="UP001347796"/>
    </source>
</evidence>
<proteinExistence type="inferred from homology"/>
<name>A0AAN8JR65_PATCE</name>
<feature type="domain" description="Chorein N-terminal" evidence="6">
    <location>
        <begin position="2"/>
        <end position="797"/>
    </location>
</feature>
<dbReference type="Proteomes" id="UP001347796">
    <property type="component" value="Unassembled WGS sequence"/>
</dbReference>
<organism evidence="9 10">
    <name type="scientific">Patella caerulea</name>
    <name type="common">Rayed Mediterranean limpet</name>
    <dbReference type="NCBI Taxonomy" id="87958"/>
    <lineage>
        <taxon>Eukaryota</taxon>
        <taxon>Metazoa</taxon>
        <taxon>Spiralia</taxon>
        <taxon>Lophotrochozoa</taxon>
        <taxon>Mollusca</taxon>
        <taxon>Gastropoda</taxon>
        <taxon>Patellogastropoda</taxon>
        <taxon>Patelloidea</taxon>
        <taxon>Patellidae</taxon>
        <taxon>Patella</taxon>
    </lineage>
</organism>
<evidence type="ECO:0000259" key="6">
    <source>
        <dbReference type="Pfam" id="PF12624"/>
    </source>
</evidence>
<evidence type="ECO:0000259" key="8">
    <source>
        <dbReference type="Pfam" id="PF25036"/>
    </source>
</evidence>
<dbReference type="InterPro" id="IPR056747">
    <property type="entry name" value="VPS13-like_M"/>
</dbReference>
<feature type="region of interest" description="Disordered" evidence="5">
    <location>
        <begin position="996"/>
        <end position="1028"/>
    </location>
</feature>
<comment type="caution">
    <text evidence="9">The sequence shown here is derived from an EMBL/GenBank/DDBJ whole genome shotgun (WGS) entry which is preliminary data.</text>
</comment>
<evidence type="ECO:0000256" key="2">
    <source>
        <dbReference type="ARBA" id="ARBA00022448"/>
    </source>
</evidence>
<evidence type="ECO:0000313" key="9">
    <source>
        <dbReference type="EMBL" id="KAK6178553.1"/>
    </source>
</evidence>
<dbReference type="PANTHER" id="PTHR16166:SF93">
    <property type="entry name" value="INTERMEMBRANE LIPID TRANSFER PROTEIN VPS13"/>
    <property type="match status" value="1"/>
</dbReference>
<feature type="coiled-coil region" evidence="4">
    <location>
        <begin position="100"/>
        <end position="127"/>
    </location>
</feature>
<comment type="similarity">
    <text evidence="1">Belongs to the VPS13 family.</text>
</comment>
<dbReference type="InterPro" id="IPR026847">
    <property type="entry name" value="VPS13"/>
</dbReference>
<feature type="compositionally biased region" description="Polar residues" evidence="5">
    <location>
        <begin position="1706"/>
        <end position="1715"/>
    </location>
</feature>